<dbReference type="AlphaFoldDB" id="M2RB63"/>
<dbReference type="PANTHER" id="PTHR46300:SF7">
    <property type="entry name" value="P450, PUTATIVE (EUROFUNG)-RELATED"/>
    <property type="match status" value="1"/>
</dbReference>
<protein>
    <recommendedName>
        <fullName evidence="18">Cytochrome P450</fullName>
    </recommendedName>
</protein>
<dbReference type="GO" id="GO:0020037">
    <property type="term" value="F:heme binding"/>
    <property type="evidence" value="ECO:0007669"/>
    <property type="project" value="InterPro"/>
</dbReference>
<evidence type="ECO:0000256" key="11">
    <source>
        <dbReference type="ARBA" id="ARBA00023033"/>
    </source>
</evidence>
<evidence type="ECO:0000256" key="3">
    <source>
        <dbReference type="ARBA" id="ARBA00005179"/>
    </source>
</evidence>
<evidence type="ECO:0000256" key="1">
    <source>
        <dbReference type="ARBA" id="ARBA00001971"/>
    </source>
</evidence>
<dbReference type="Gene3D" id="1.10.630.10">
    <property type="entry name" value="Cytochrome P450"/>
    <property type="match status" value="1"/>
</dbReference>
<dbReference type="InterPro" id="IPR050364">
    <property type="entry name" value="Cytochrome_P450_fung"/>
</dbReference>
<feature type="transmembrane region" description="Helical" evidence="15">
    <location>
        <begin position="169"/>
        <end position="191"/>
    </location>
</feature>
<dbReference type="GO" id="GO:0005506">
    <property type="term" value="F:iron ion binding"/>
    <property type="evidence" value="ECO:0007669"/>
    <property type="project" value="InterPro"/>
</dbReference>
<keyword evidence="10 13" id="KW-0408">Iron</keyword>
<dbReference type="GO" id="GO:0004497">
    <property type="term" value="F:monooxygenase activity"/>
    <property type="evidence" value="ECO:0007669"/>
    <property type="project" value="UniProtKB-KW"/>
</dbReference>
<feature type="non-terminal residue" evidence="16">
    <location>
        <position position="354"/>
    </location>
</feature>
<dbReference type="EMBL" id="KB445799">
    <property type="protein sequence ID" value="EMD36021.1"/>
    <property type="molecule type" value="Genomic_DNA"/>
</dbReference>
<keyword evidence="11 14" id="KW-0503">Monooxygenase</keyword>
<evidence type="ECO:0000256" key="13">
    <source>
        <dbReference type="PIRSR" id="PIRSR602401-1"/>
    </source>
</evidence>
<evidence type="ECO:0000256" key="14">
    <source>
        <dbReference type="RuleBase" id="RU000461"/>
    </source>
</evidence>
<dbReference type="InterPro" id="IPR036396">
    <property type="entry name" value="Cyt_P450_sf"/>
</dbReference>
<evidence type="ECO:0000256" key="9">
    <source>
        <dbReference type="ARBA" id="ARBA00023002"/>
    </source>
</evidence>
<dbReference type="PRINTS" id="PR00385">
    <property type="entry name" value="P450"/>
</dbReference>
<dbReference type="PANTHER" id="PTHR46300">
    <property type="entry name" value="P450, PUTATIVE (EUROFUNG)-RELATED-RELATED"/>
    <property type="match status" value="1"/>
</dbReference>
<keyword evidence="7 13" id="KW-0479">Metal-binding</keyword>
<keyword evidence="8 15" id="KW-1133">Transmembrane helix</keyword>
<dbReference type="InterPro" id="IPR001128">
    <property type="entry name" value="Cyt_P450"/>
</dbReference>
<keyword evidence="17" id="KW-1185">Reference proteome</keyword>
<comment type="similarity">
    <text evidence="4 14">Belongs to the cytochrome P450 family.</text>
</comment>
<accession>M2RB63</accession>
<dbReference type="PRINTS" id="PR00463">
    <property type="entry name" value="EP450I"/>
</dbReference>
<evidence type="ECO:0000256" key="8">
    <source>
        <dbReference type="ARBA" id="ARBA00022989"/>
    </source>
</evidence>
<evidence type="ECO:0000256" key="12">
    <source>
        <dbReference type="ARBA" id="ARBA00023136"/>
    </source>
</evidence>
<dbReference type="STRING" id="914234.M2RB63"/>
<dbReference type="InterPro" id="IPR017972">
    <property type="entry name" value="Cyt_P450_CS"/>
</dbReference>
<evidence type="ECO:0008006" key="18">
    <source>
        <dbReference type="Google" id="ProtNLM"/>
    </source>
</evidence>
<dbReference type="OrthoDB" id="3255500at2759"/>
<comment type="pathway">
    <text evidence="3">Secondary metabolite biosynthesis.</text>
</comment>
<keyword evidence="5 13" id="KW-0349">Heme</keyword>
<comment type="cofactor">
    <cofactor evidence="1 13">
        <name>heme</name>
        <dbReference type="ChEBI" id="CHEBI:30413"/>
    </cofactor>
</comment>
<dbReference type="GO" id="GO:0016020">
    <property type="term" value="C:membrane"/>
    <property type="evidence" value="ECO:0007669"/>
    <property type="project" value="UniProtKB-SubCell"/>
</dbReference>
<evidence type="ECO:0000256" key="4">
    <source>
        <dbReference type="ARBA" id="ARBA00010617"/>
    </source>
</evidence>
<evidence type="ECO:0000256" key="5">
    <source>
        <dbReference type="ARBA" id="ARBA00022617"/>
    </source>
</evidence>
<keyword evidence="6 15" id="KW-0812">Transmembrane</keyword>
<evidence type="ECO:0000256" key="10">
    <source>
        <dbReference type="ARBA" id="ARBA00023004"/>
    </source>
</evidence>
<evidence type="ECO:0000256" key="2">
    <source>
        <dbReference type="ARBA" id="ARBA00004167"/>
    </source>
</evidence>
<organism evidence="16 17">
    <name type="scientific">Ceriporiopsis subvermispora (strain B)</name>
    <name type="common">White-rot fungus</name>
    <name type="synonym">Gelatoporia subvermispora</name>
    <dbReference type="NCBI Taxonomy" id="914234"/>
    <lineage>
        <taxon>Eukaryota</taxon>
        <taxon>Fungi</taxon>
        <taxon>Dikarya</taxon>
        <taxon>Basidiomycota</taxon>
        <taxon>Agaricomycotina</taxon>
        <taxon>Agaricomycetes</taxon>
        <taxon>Polyporales</taxon>
        <taxon>Gelatoporiaceae</taxon>
        <taxon>Gelatoporia</taxon>
    </lineage>
</organism>
<sequence>LPYGEEWRAHRKLLHTALSPTQVKEYQNMQEDIAASLCKGLLETPEDFMSLARTSAGKIIIAITYGIPASPAQMEYIADGEKAAYTFAKSSIPGKYLCDLVPLLKYAPSWVSFQREAREAKKLFMGIRRRPLEHVKREMKAGSALPSLSHTLLSSPPDDITYAQFEHRVMFVAGTMFGGATFLTFIMAMALNRDKQLKAQAEIDAMVGKDRLPTIGDRPHLPYVNAVIKETMRWQPAVPMGLPRRTFEDDEYNGHFIPKDTTIVPNVWAIAYEADDKYDPESFLPERFLDEAHYIPDPSEWIFGFGRRICPGRYLAENSVFILTASILTAFDVFPPECGRIVQEFRQGIGRYVA</sequence>
<proteinExistence type="inferred from homology"/>
<dbReference type="PROSITE" id="PS00086">
    <property type="entry name" value="CYTOCHROME_P450"/>
    <property type="match status" value="1"/>
</dbReference>
<evidence type="ECO:0000313" key="17">
    <source>
        <dbReference type="Proteomes" id="UP000016930"/>
    </source>
</evidence>
<evidence type="ECO:0000256" key="7">
    <source>
        <dbReference type="ARBA" id="ARBA00022723"/>
    </source>
</evidence>
<dbReference type="GO" id="GO:0016705">
    <property type="term" value="F:oxidoreductase activity, acting on paired donors, with incorporation or reduction of molecular oxygen"/>
    <property type="evidence" value="ECO:0007669"/>
    <property type="project" value="InterPro"/>
</dbReference>
<evidence type="ECO:0000256" key="15">
    <source>
        <dbReference type="SAM" id="Phobius"/>
    </source>
</evidence>
<evidence type="ECO:0000313" key="16">
    <source>
        <dbReference type="EMBL" id="EMD36021.1"/>
    </source>
</evidence>
<evidence type="ECO:0000256" key="6">
    <source>
        <dbReference type="ARBA" id="ARBA00022692"/>
    </source>
</evidence>
<gene>
    <name evidence="16" type="ORF">CERSUDRAFT_52757</name>
</gene>
<dbReference type="CDD" id="cd11065">
    <property type="entry name" value="CYP64-like"/>
    <property type="match status" value="1"/>
</dbReference>
<keyword evidence="12 15" id="KW-0472">Membrane</keyword>
<dbReference type="Pfam" id="PF00067">
    <property type="entry name" value="p450"/>
    <property type="match status" value="1"/>
</dbReference>
<dbReference type="Proteomes" id="UP000016930">
    <property type="component" value="Unassembled WGS sequence"/>
</dbReference>
<dbReference type="InterPro" id="IPR002401">
    <property type="entry name" value="Cyt_P450_E_grp-I"/>
</dbReference>
<name>M2RB63_CERS8</name>
<dbReference type="HOGENOM" id="CLU_001570_2_0_1"/>
<comment type="subcellular location">
    <subcellularLocation>
        <location evidence="2">Membrane</location>
        <topology evidence="2">Single-pass membrane protein</topology>
    </subcellularLocation>
</comment>
<keyword evidence="9 14" id="KW-0560">Oxidoreductase</keyword>
<reference evidence="16 17" key="1">
    <citation type="journal article" date="2012" name="Proc. Natl. Acad. Sci. U.S.A.">
        <title>Comparative genomics of Ceriporiopsis subvermispora and Phanerochaete chrysosporium provide insight into selective ligninolysis.</title>
        <authorList>
            <person name="Fernandez-Fueyo E."/>
            <person name="Ruiz-Duenas F.J."/>
            <person name="Ferreira P."/>
            <person name="Floudas D."/>
            <person name="Hibbett D.S."/>
            <person name="Canessa P."/>
            <person name="Larrondo L.F."/>
            <person name="James T.Y."/>
            <person name="Seelenfreund D."/>
            <person name="Lobos S."/>
            <person name="Polanco R."/>
            <person name="Tello M."/>
            <person name="Honda Y."/>
            <person name="Watanabe T."/>
            <person name="Watanabe T."/>
            <person name="Ryu J.S."/>
            <person name="Kubicek C.P."/>
            <person name="Schmoll M."/>
            <person name="Gaskell J."/>
            <person name="Hammel K.E."/>
            <person name="St John F.J."/>
            <person name="Vanden Wymelenberg A."/>
            <person name="Sabat G."/>
            <person name="Splinter BonDurant S."/>
            <person name="Syed K."/>
            <person name="Yadav J.S."/>
            <person name="Doddapaneni H."/>
            <person name="Subramanian V."/>
            <person name="Lavin J.L."/>
            <person name="Oguiza J.A."/>
            <person name="Perez G."/>
            <person name="Pisabarro A.G."/>
            <person name="Ramirez L."/>
            <person name="Santoyo F."/>
            <person name="Master E."/>
            <person name="Coutinho P.M."/>
            <person name="Henrissat B."/>
            <person name="Lombard V."/>
            <person name="Magnuson J.K."/>
            <person name="Kuees U."/>
            <person name="Hori C."/>
            <person name="Igarashi K."/>
            <person name="Samejima M."/>
            <person name="Held B.W."/>
            <person name="Barry K.W."/>
            <person name="LaButti K.M."/>
            <person name="Lapidus A."/>
            <person name="Lindquist E.A."/>
            <person name="Lucas S.M."/>
            <person name="Riley R."/>
            <person name="Salamov A.A."/>
            <person name="Hoffmeister D."/>
            <person name="Schwenk D."/>
            <person name="Hadar Y."/>
            <person name="Yarden O."/>
            <person name="de Vries R.P."/>
            <person name="Wiebenga A."/>
            <person name="Stenlid J."/>
            <person name="Eastwood D."/>
            <person name="Grigoriev I.V."/>
            <person name="Berka R.M."/>
            <person name="Blanchette R.A."/>
            <person name="Kersten P."/>
            <person name="Martinez A.T."/>
            <person name="Vicuna R."/>
            <person name="Cullen D."/>
        </authorList>
    </citation>
    <scope>NUCLEOTIDE SEQUENCE [LARGE SCALE GENOMIC DNA]</scope>
    <source>
        <strain evidence="16 17">B</strain>
    </source>
</reference>
<feature type="binding site" description="axial binding residue" evidence="13">
    <location>
        <position position="310"/>
    </location>
    <ligand>
        <name>heme</name>
        <dbReference type="ChEBI" id="CHEBI:30413"/>
    </ligand>
    <ligandPart>
        <name>Fe</name>
        <dbReference type="ChEBI" id="CHEBI:18248"/>
    </ligandPart>
</feature>
<dbReference type="SUPFAM" id="SSF48264">
    <property type="entry name" value="Cytochrome P450"/>
    <property type="match status" value="1"/>
</dbReference>